<gene>
    <name evidence="1" type="ORF">J4G78_06495</name>
</gene>
<sequence length="498" mass="54054">MTTLLQILSIARSGNPTRAWSLFHAAGWDERIDEPKALTLKGRLLKDRAKATSGTECKRYYGKAAQAYMLAAEIEGDNSYPLINAATLALLGGNAGRSIELAKETLSLIDRDPTQGENAYWRAATRSEALLLLGNDSAARRTLTEAIAKLPLAWEDHAATIGQFELILSEQGKDGSWLDRHRPPASLYFSGMIGLDENNPKTLSTIKEVIDNKAPRFGFGALAAGADILIAEALLKSGAELHVTLPYSIDRFREVSVTPFGRQWVPRFDALVESAVNVYSLPEMPSAEERSLDAAVEMANLVAMGHSIRNAGLLRSTANALTIVDLGKKPGRNFPSWLASDRDYTVIEADRKPNMVRGSGSNPIDNTSDTLCATLFLGNVCKEIADIQQSQQIEFTKVGSGYCFESTQILQVCAIAKSVAKKFDGIRASLMIDVMDRDNPSQLVLEQAKDIALASSGGSVLTDYKSAMVLTLLSKENSIQEIGELKTAYGAIPIWIIA</sequence>
<proteinExistence type="predicted"/>
<evidence type="ECO:0008006" key="3">
    <source>
        <dbReference type="Google" id="ProtNLM"/>
    </source>
</evidence>
<organism evidence="1 2">
    <name type="scientific">Parasphingorhabdus cellanae</name>
    <dbReference type="NCBI Taxonomy" id="2806553"/>
    <lineage>
        <taxon>Bacteria</taxon>
        <taxon>Pseudomonadati</taxon>
        <taxon>Pseudomonadota</taxon>
        <taxon>Alphaproteobacteria</taxon>
        <taxon>Sphingomonadales</taxon>
        <taxon>Sphingomonadaceae</taxon>
        <taxon>Parasphingorhabdus</taxon>
    </lineage>
</organism>
<evidence type="ECO:0000313" key="2">
    <source>
        <dbReference type="Proteomes" id="UP000663923"/>
    </source>
</evidence>
<dbReference type="InterPro" id="IPR046880">
    <property type="entry name" value="TPR-S"/>
</dbReference>
<keyword evidence="2" id="KW-1185">Reference proteome</keyword>
<dbReference type="EMBL" id="CP071794">
    <property type="protein sequence ID" value="QTD57189.1"/>
    <property type="molecule type" value="Genomic_DNA"/>
</dbReference>
<dbReference type="InterPro" id="IPR011990">
    <property type="entry name" value="TPR-like_helical_dom_sf"/>
</dbReference>
<name>A0ABX7T6F1_9SPHN</name>
<reference evidence="1 2" key="1">
    <citation type="submission" date="2021-03" db="EMBL/GenBank/DDBJ databases">
        <title>Complete genome of Parasphingorhabdus_sp.JHSY0214.</title>
        <authorList>
            <person name="Yoo J.H."/>
            <person name="Bae J.W."/>
        </authorList>
    </citation>
    <scope>NUCLEOTIDE SEQUENCE [LARGE SCALE GENOMIC DNA]</scope>
    <source>
        <strain evidence="1 2">JHSY0214</strain>
    </source>
</reference>
<dbReference type="RefSeq" id="WP_207989462.1">
    <property type="nucleotide sequence ID" value="NZ_CP071794.1"/>
</dbReference>
<evidence type="ECO:0000313" key="1">
    <source>
        <dbReference type="EMBL" id="QTD57189.1"/>
    </source>
</evidence>
<dbReference type="Gene3D" id="1.25.40.10">
    <property type="entry name" value="Tetratricopeptide repeat domain"/>
    <property type="match status" value="1"/>
</dbReference>
<dbReference type="Pfam" id="PF20308">
    <property type="entry name" value="TPR-S"/>
    <property type="match status" value="1"/>
</dbReference>
<dbReference type="Proteomes" id="UP000663923">
    <property type="component" value="Chromosome"/>
</dbReference>
<accession>A0ABX7T6F1</accession>
<protein>
    <recommendedName>
        <fullName evidence="3">DUF4071 domain-containing protein</fullName>
    </recommendedName>
</protein>